<proteinExistence type="predicted"/>
<organism evidence="2 3">
    <name type="scientific">Candidatus Staskawiczbacteria bacterium RIFCSPHIGHO2_02_FULL_33_16</name>
    <dbReference type="NCBI Taxonomy" id="1802204"/>
    <lineage>
        <taxon>Bacteria</taxon>
        <taxon>Candidatus Staskawicziibacteriota</taxon>
    </lineage>
</organism>
<accession>A0A1G2HWE0</accession>
<dbReference type="Proteomes" id="UP000179183">
    <property type="component" value="Unassembled WGS sequence"/>
</dbReference>
<keyword evidence="1" id="KW-0472">Membrane</keyword>
<feature type="transmembrane region" description="Helical" evidence="1">
    <location>
        <begin position="21"/>
        <end position="47"/>
    </location>
</feature>
<evidence type="ECO:0000313" key="3">
    <source>
        <dbReference type="Proteomes" id="UP000179183"/>
    </source>
</evidence>
<comment type="caution">
    <text evidence="2">The sequence shown here is derived from an EMBL/GenBank/DDBJ whole genome shotgun (WGS) entry which is preliminary data.</text>
</comment>
<evidence type="ECO:0000313" key="2">
    <source>
        <dbReference type="EMBL" id="OGZ66783.1"/>
    </source>
</evidence>
<feature type="transmembrane region" description="Helical" evidence="1">
    <location>
        <begin position="95"/>
        <end position="119"/>
    </location>
</feature>
<protein>
    <submittedName>
        <fullName evidence="2">Uncharacterized protein</fullName>
    </submittedName>
</protein>
<dbReference type="EMBL" id="MHOQ01000022">
    <property type="protein sequence ID" value="OGZ66783.1"/>
    <property type="molecule type" value="Genomic_DNA"/>
</dbReference>
<sequence>MEQEIIQAIDKLPEHFRLIRFMLFLEVISVLIPLVPLILMYSIFIISMGDFNIWYIIIAESILIPISVILQIFLLIFSIITVIKIKKGFLKENTLLKIVIGIGLLELFFTLFLLSYIVAPFLNID</sequence>
<keyword evidence="1" id="KW-0812">Transmembrane</keyword>
<reference evidence="2 3" key="1">
    <citation type="journal article" date="2016" name="Nat. Commun.">
        <title>Thousands of microbial genomes shed light on interconnected biogeochemical processes in an aquifer system.</title>
        <authorList>
            <person name="Anantharaman K."/>
            <person name="Brown C.T."/>
            <person name="Hug L.A."/>
            <person name="Sharon I."/>
            <person name="Castelle C.J."/>
            <person name="Probst A.J."/>
            <person name="Thomas B.C."/>
            <person name="Singh A."/>
            <person name="Wilkins M.J."/>
            <person name="Karaoz U."/>
            <person name="Brodie E.L."/>
            <person name="Williams K.H."/>
            <person name="Hubbard S.S."/>
            <person name="Banfield J.F."/>
        </authorList>
    </citation>
    <scope>NUCLEOTIDE SEQUENCE [LARGE SCALE GENOMIC DNA]</scope>
</reference>
<feature type="transmembrane region" description="Helical" evidence="1">
    <location>
        <begin position="53"/>
        <end position="83"/>
    </location>
</feature>
<name>A0A1G2HWE0_9BACT</name>
<dbReference type="AlphaFoldDB" id="A0A1G2HWE0"/>
<evidence type="ECO:0000256" key="1">
    <source>
        <dbReference type="SAM" id="Phobius"/>
    </source>
</evidence>
<keyword evidence="1" id="KW-1133">Transmembrane helix</keyword>
<gene>
    <name evidence="2" type="ORF">A3D34_03685</name>
</gene>